<keyword evidence="2" id="KW-1185">Reference proteome</keyword>
<comment type="caution">
    <text evidence="1">The sequence shown here is derived from an EMBL/GenBank/DDBJ whole genome shotgun (WGS) entry which is preliminary data.</text>
</comment>
<sequence length="119" mass="13571">MIAYKEDALKIKIEEFDAKSLQETTLPSPVGFCWHHSGGKNPTINCRFYPNVAGFPLECEASKSSIEVLQDEVILGRIWIQFNSHKRIHIKVNLEGSSRDLSDYNRKEGEPILIKAKRV</sequence>
<dbReference type="Proteomes" id="UP001060085">
    <property type="component" value="Linkage Group LG07"/>
</dbReference>
<dbReference type="EMBL" id="CM044707">
    <property type="protein sequence ID" value="KAI5653596.1"/>
    <property type="molecule type" value="Genomic_DNA"/>
</dbReference>
<organism evidence="1 2">
    <name type="scientific">Catharanthus roseus</name>
    <name type="common">Madagascar periwinkle</name>
    <name type="synonym">Vinca rosea</name>
    <dbReference type="NCBI Taxonomy" id="4058"/>
    <lineage>
        <taxon>Eukaryota</taxon>
        <taxon>Viridiplantae</taxon>
        <taxon>Streptophyta</taxon>
        <taxon>Embryophyta</taxon>
        <taxon>Tracheophyta</taxon>
        <taxon>Spermatophyta</taxon>
        <taxon>Magnoliopsida</taxon>
        <taxon>eudicotyledons</taxon>
        <taxon>Gunneridae</taxon>
        <taxon>Pentapetalae</taxon>
        <taxon>asterids</taxon>
        <taxon>lamiids</taxon>
        <taxon>Gentianales</taxon>
        <taxon>Apocynaceae</taxon>
        <taxon>Rauvolfioideae</taxon>
        <taxon>Vinceae</taxon>
        <taxon>Catharanthinae</taxon>
        <taxon>Catharanthus</taxon>
    </lineage>
</organism>
<proteinExistence type="predicted"/>
<reference evidence="2" key="1">
    <citation type="journal article" date="2023" name="Nat. Plants">
        <title>Single-cell RNA sequencing provides a high-resolution roadmap for understanding the multicellular compartmentation of specialized metabolism.</title>
        <authorList>
            <person name="Sun S."/>
            <person name="Shen X."/>
            <person name="Li Y."/>
            <person name="Li Y."/>
            <person name="Wang S."/>
            <person name="Li R."/>
            <person name="Zhang H."/>
            <person name="Shen G."/>
            <person name="Guo B."/>
            <person name="Wei J."/>
            <person name="Xu J."/>
            <person name="St-Pierre B."/>
            <person name="Chen S."/>
            <person name="Sun C."/>
        </authorList>
    </citation>
    <scope>NUCLEOTIDE SEQUENCE [LARGE SCALE GENOMIC DNA]</scope>
</reference>
<evidence type="ECO:0000313" key="2">
    <source>
        <dbReference type="Proteomes" id="UP001060085"/>
    </source>
</evidence>
<protein>
    <submittedName>
        <fullName evidence="1">Uncharacterized protein</fullName>
    </submittedName>
</protein>
<evidence type="ECO:0000313" key="1">
    <source>
        <dbReference type="EMBL" id="KAI5653596.1"/>
    </source>
</evidence>
<accession>A0ACC0A252</accession>
<name>A0ACC0A252_CATRO</name>
<gene>
    <name evidence="1" type="ORF">M9H77_30783</name>
</gene>